<name>A0ABY3ACW5_9FLAO</name>
<gene>
    <name evidence="1" type="ORF">GQ41_1174</name>
</gene>
<dbReference type="Proteomes" id="UP000315363">
    <property type="component" value="Unassembled WGS sequence"/>
</dbReference>
<organism evidence="1 2">
    <name type="scientific">Arenibacter algicola</name>
    <dbReference type="NCBI Taxonomy" id="616991"/>
    <lineage>
        <taxon>Bacteria</taxon>
        <taxon>Pseudomonadati</taxon>
        <taxon>Bacteroidota</taxon>
        <taxon>Flavobacteriia</taxon>
        <taxon>Flavobacteriales</taxon>
        <taxon>Flavobacteriaceae</taxon>
        <taxon>Arenibacter</taxon>
    </lineage>
</organism>
<evidence type="ECO:0000313" key="2">
    <source>
        <dbReference type="Proteomes" id="UP000315363"/>
    </source>
</evidence>
<keyword evidence="2" id="KW-1185">Reference proteome</keyword>
<reference evidence="1 2" key="1">
    <citation type="submission" date="2019-06" db="EMBL/GenBank/DDBJ databases">
        <title>A large-scale integrated study on North Sea by COGITO (Coastal Microbe Genomic &amp; Taxonomic Observatory).</title>
        <authorList>
            <person name="Teeling H."/>
        </authorList>
    </citation>
    <scope>NUCLEOTIDE SEQUENCE [LARGE SCALE GENOMIC DNA]</scope>
    <source>
        <strain evidence="1 2">MAR_2009_79</strain>
    </source>
</reference>
<dbReference type="RefSeq" id="WP_142188757.1">
    <property type="nucleotide sequence ID" value="NZ_VHIF01000001.1"/>
</dbReference>
<proteinExistence type="predicted"/>
<dbReference type="EMBL" id="VHIF01000001">
    <property type="protein sequence ID" value="TQO36596.1"/>
    <property type="molecule type" value="Genomic_DNA"/>
</dbReference>
<accession>A0ABY3ACW5</accession>
<sequence>MKLEIILMDSPLFFKCPVSGEVIIDEEEGVSNVPSSATEFIYYDGEFEFRKDWVEKAYRDNLTDFIKSESNHTENIVCYELIMGSGASLDKVHIGIRN</sequence>
<protein>
    <submittedName>
        <fullName evidence="1">Uncharacterized protein</fullName>
    </submittedName>
</protein>
<evidence type="ECO:0000313" key="1">
    <source>
        <dbReference type="EMBL" id="TQO36596.1"/>
    </source>
</evidence>
<comment type="caution">
    <text evidence="1">The sequence shown here is derived from an EMBL/GenBank/DDBJ whole genome shotgun (WGS) entry which is preliminary data.</text>
</comment>